<geneLocation type="mitochondrion" evidence="1"/>
<accession>A0A3P3YG01</accession>
<dbReference type="EMBL" id="OVEO01000011">
    <property type="protein sequence ID" value="SPQ99065.1"/>
    <property type="molecule type" value="Genomic_DNA"/>
</dbReference>
<name>A0A3P3YG01_PLABS</name>
<organism evidence="1 2">
    <name type="scientific">Plasmodiophora brassicae</name>
    <name type="common">Clubroot disease agent</name>
    <dbReference type="NCBI Taxonomy" id="37360"/>
    <lineage>
        <taxon>Eukaryota</taxon>
        <taxon>Sar</taxon>
        <taxon>Rhizaria</taxon>
        <taxon>Endomyxa</taxon>
        <taxon>Phytomyxea</taxon>
        <taxon>Plasmodiophorida</taxon>
        <taxon>Plasmodiophoridae</taxon>
        <taxon>Plasmodiophora</taxon>
    </lineage>
</organism>
<reference evidence="1 2" key="1">
    <citation type="submission" date="2018-03" db="EMBL/GenBank/DDBJ databases">
        <authorList>
            <person name="Fogelqvist J."/>
        </authorList>
    </citation>
    <scope>NUCLEOTIDE SEQUENCE [LARGE SCALE GENOMIC DNA]</scope>
</reference>
<keyword evidence="1" id="KW-0496">Mitochondrion</keyword>
<evidence type="ECO:0000313" key="1">
    <source>
        <dbReference type="EMBL" id="SPQ99065.1"/>
    </source>
</evidence>
<sequence>MPACAVTSSGPSACLLPGNVSRPAVAAGTSPMSSSAPRVVSFALRDDCALFDKNYPPNDVSKMCPGALNVFPRQPSILKATTHRPWPAFDPLEIDPESLLAMELARCRALAVELEVISDGGYGSDMQMKSCVPMWLIGDFDVALPWLQ</sequence>
<protein>
    <submittedName>
        <fullName evidence="1">Uncharacterized protein</fullName>
    </submittedName>
</protein>
<evidence type="ECO:0000313" key="2">
    <source>
        <dbReference type="Proteomes" id="UP000290189"/>
    </source>
</evidence>
<dbReference type="AlphaFoldDB" id="A0A3P3YG01"/>
<dbReference type="Proteomes" id="UP000290189">
    <property type="component" value="Unassembled WGS sequence"/>
</dbReference>
<proteinExistence type="predicted"/>
<gene>
    <name evidence="1" type="ORF">PLBR_LOCUS6280</name>
</gene>